<feature type="compositionally biased region" description="Basic residues" evidence="1">
    <location>
        <begin position="162"/>
        <end position="172"/>
    </location>
</feature>
<reference evidence="4 5" key="1">
    <citation type="journal article" date="2019" name="Nat. Ecol. Evol.">
        <title>Megaphylogeny resolves global patterns of mushroom evolution.</title>
        <authorList>
            <person name="Varga T."/>
            <person name="Krizsan K."/>
            <person name="Foldi C."/>
            <person name="Dima B."/>
            <person name="Sanchez-Garcia M."/>
            <person name="Sanchez-Ramirez S."/>
            <person name="Szollosi G.J."/>
            <person name="Szarkandi J.G."/>
            <person name="Papp V."/>
            <person name="Albert L."/>
            <person name="Andreopoulos W."/>
            <person name="Angelini C."/>
            <person name="Antonin V."/>
            <person name="Barry K.W."/>
            <person name="Bougher N.L."/>
            <person name="Buchanan P."/>
            <person name="Buyck B."/>
            <person name="Bense V."/>
            <person name="Catcheside P."/>
            <person name="Chovatia M."/>
            <person name="Cooper J."/>
            <person name="Damon W."/>
            <person name="Desjardin D."/>
            <person name="Finy P."/>
            <person name="Geml J."/>
            <person name="Haridas S."/>
            <person name="Hughes K."/>
            <person name="Justo A."/>
            <person name="Karasinski D."/>
            <person name="Kautmanova I."/>
            <person name="Kiss B."/>
            <person name="Kocsube S."/>
            <person name="Kotiranta H."/>
            <person name="LaButti K.M."/>
            <person name="Lechner B.E."/>
            <person name="Liimatainen K."/>
            <person name="Lipzen A."/>
            <person name="Lukacs Z."/>
            <person name="Mihaltcheva S."/>
            <person name="Morgado L.N."/>
            <person name="Niskanen T."/>
            <person name="Noordeloos M.E."/>
            <person name="Ohm R.A."/>
            <person name="Ortiz-Santana B."/>
            <person name="Ovrebo C."/>
            <person name="Racz N."/>
            <person name="Riley R."/>
            <person name="Savchenko A."/>
            <person name="Shiryaev A."/>
            <person name="Soop K."/>
            <person name="Spirin V."/>
            <person name="Szebenyi C."/>
            <person name="Tomsovsky M."/>
            <person name="Tulloss R.E."/>
            <person name="Uehling J."/>
            <person name="Grigoriev I.V."/>
            <person name="Vagvolgyi C."/>
            <person name="Papp T."/>
            <person name="Martin F.M."/>
            <person name="Miettinen O."/>
            <person name="Hibbett D.S."/>
            <person name="Nagy L.G."/>
        </authorList>
    </citation>
    <scope>NUCLEOTIDE SEQUENCE [LARGE SCALE GENOMIC DNA]</scope>
    <source>
        <strain evidence="4 5">FP101781</strain>
    </source>
</reference>
<evidence type="ECO:0000259" key="3">
    <source>
        <dbReference type="Pfam" id="PF25043"/>
    </source>
</evidence>
<keyword evidence="5" id="KW-1185">Reference proteome</keyword>
<dbReference type="PANTHER" id="PTHR31373:SF27">
    <property type="entry name" value="TROVE DOMAIN-CONTAINING PROTEIN"/>
    <property type="match status" value="1"/>
</dbReference>
<evidence type="ECO:0000313" key="5">
    <source>
        <dbReference type="Proteomes" id="UP000298030"/>
    </source>
</evidence>
<dbReference type="Pfam" id="PF25043">
    <property type="entry name" value="DUF7788"/>
    <property type="match status" value="1"/>
</dbReference>
<proteinExistence type="predicted"/>
<name>A0A4Y7TUR7_COPMI</name>
<evidence type="ECO:0000313" key="4">
    <source>
        <dbReference type="EMBL" id="TEB37927.1"/>
    </source>
</evidence>
<dbReference type="AlphaFoldDB" id="A0A4Y7TUR7"/>
<feature type="domain" description="DUF2828" evidence="2">
    <location>
        <begin position="80"/>
        <end position="461"/>
    </location>
</feature>
<feature type="region of interest" description="Disordered" evidence="1">
    <location>
        <begin position="147"/>
        <end position="214"/>
    </location>
</feature>
<dbReference type="InterPro" id="IPR058580">
    <property type="entry name" value="DUF2828"/>
</dbReference>
<dbReference type="Pfam" id="PF11443">
    <property type="entry name" value="DUF2828"/>
    <property type="match status" value="1"/>
</dbReference>
<dbReference type="Gene3D" id="3.40.50.410">
    <property type="entry name" value="von Willebrand factor, type A domain"/>
    <property type="match status" value="1"/>
</dbReference>
<accession>A0A4Y7TUR7</accession>
<sequence length="685" mass="75994">MASLPASSRSAQNVVLPDIAELFDEKFFDTLLPAPVDDDFDMVEDPSGDTTAVETPKNPMIDALNTTTNQTLTANSAPALASIPDGKGNREGFYKAFAWLYEKHPRTAILNIRTLAVPKEGEAAHGYWKDLLNILALATLDELSPSIEKPSFLHPPRETRPKKGRVGSKRVKKGEESEKPAEGAEAAPSGAKTEEHLKRNAERSKEAKKNREEGFATAHARLTTKLADPKYRALYITITRLFGERIIKDLAIADKVKTLSPDEDKLAVLKTISLAGKWAPTPACSHDKVTNLSSALALYLHHSKPPSLQFPPSIAGPIDTREKFVVLRQFLGKSVLKPLRELIECPEPYMASNQWKKIKYARVSSTAMKNNTERFFKHDPDGFQKYLIDVESGKKAISGATLFPHEIIGQIAELGQNNRDSTNAKYPALEEFKKSLRETQIRVAEGQWKSLVAKLRESGTLENSVAICDVSGSMGSIYGTSPVVAPPFNSGFISFSEKPQWIALDLEGKSLLETVDAMIRSDWGYNTDFNAVFMKLLLPLAKKHNIKQEDMIKRLFVFSDMQFDQASGQGRQAATWETNYDVIEQAYKEAGYEVPQIVFWDLNAKPGQTVEVTKERKGVAMMNGFSPALLKVFMGESEEAEAEAGWEAVNEKGETVKPAQNEFNPVNVMKKALLKESFAELKVLD</sequence>
<gene>
    <name evidence="4" type="ORF">FA13DRAFT_1761377</name>
</gene>
<evidence type="ECO:0000259" key="2">
    <source>
        <dbReference type="Pfam" id="PF11443"/>
    </source>
</evidence>
<dbReference type="Proteomes" id="UP000298030">
    <property type="component" value="Unassembled WGS sequence"/>
</dbReference>
<comment type="caution">
    <text evidence="4">The sequence shown here is derived from an EMBL/GenBank/DDBJ whole genome shotgun (WGS) entry which is preliminary data.</text>
</comment>
<evidence type="ECO:0000256" key="1">
    <source>
        <dbReference type="SAM" id="MobiDB-lite"/>
    </source>
</evidence>
<dbReference type="EMBL" id="QPFP01000003">
    <property type="protein sequence ID" value="TEB37927.1"/>
    <property type="molecule type" value="Genomic_DNA"/>
</dbReference>
<dbReference type="PIRSF" id="PIRSF015417">
    <property type="entry name" value="T31B5_30_vWA"/>
    <property type="match status" value="1"/>
</dbReference>
<dbReference type="InterPro" id="IPR011205">
    <property type="entry name" value="UCP015417_vWA"/>
</dbReference>
<feature type="compositionally biased region" description="Basic and acidic residues" evidence="1">
    <location>
        <begin position="192"/>
        <end position="214"/>
    </location>
</feature>
<feature type="domain" description="DUF7788" evidence="3">
    <location>
        <begin position="463"/>
        <end position="672"/>
    </location>
</feature>
<dbReference type="InterPro" id="IPR036465">
    <property type="entry name" value="vWFA_dom_sf"/>
</dbReference>
<dbReference type="InterPro" id="IPR056690">
    <property type="entry name" value="DUF7788"/>
</dbReference>
<dbReference type="SUPFAM" id="SSF53300">
    <property type="entry name" value="vWA-like"/>
    <property type="match status" value="1"/>
</dbReference>
<organism evidence="4 5">
    <name type="scientific">Coprinellus micaceus</name>
    <name type="common">Glistening ink-cap mushroom</name>
    <name type="synonym">Coprinus micaceus</name>
    <dbReference type="NCBI Taxonomy" id="71717"/>
    <lineage>
        <taxon>Eukaryota</taxon>
        <taxon>Fungi</taxon>
        <taxon>Dikarya</taxon>
        <taxon>Basidiomycota</taxon>
        <taxon>Agaricomycotina</taxon>
        <taxon>Agaricomycetes</taxon>
        <taxon>Agaricomycetidae</taxon>
        <taxon>Agaricales</taxon>
        <taxon>Agaricineae</taxon>
        <taxon>Psathyrellaceae</taxon>
        <taxon>Coprinellus</taxon>
    </lineage>
</organism>
<dbReference type="PANTHER" id="PTHR31373">
    <property type="entry name" value="OS06G0652100 PROTEIN"/>
    <property type="match status" value="1"/>
</dbReference>
<dbReference type="OrthoDB" id="1149618at2759"/>
<feature type="compositionally biased region" description="Basic and acidic residues" evidence="1">
    <location>
        <begin position="173"/>
        <end position="182"/>
    </location>
</feature>
<protein>
    <submittedName>
        <fullName evidence="4">Uncharacterized protein</fullName>
    </submittedName>
</protein>